<dbReference type="CDD" id="cd13123">
    <property type="entry name" value="MATE_MurJ_like"/>
    <property type="match status" value="1"/>
</dbReference>
<evidence type="ECO:0000313" key="10">
    <source>
        <dbReference type="EMBL" id="OGG11623.1"/>
    </source>
</evidence>
<evidence type="ECO:0000256" key="3">
    <source>
        <dbReference type="ARBA" id="ARBA00022692"/>
    </source>
</evidence>
<feature type="transmembrane region" description="Helical" evidence="8">
    <location>
        <begin position="491"/>
        <end position="514"/>
    </location>
</feature>
<dbReference type="InterPro" id="IPR051050">
    <property type="entry name" value="Lipid_II_flippase_MurJ/MviN"/>
</dbReference>
<dbReference type="PANTHER" id="PTHR47019:SF1">
    <property type="entry name" value="LIPID II FLIPPASE MURJ"/>
    <property type="match status" value="1"/>
</dbReference>
<dbReference type="GO" id="GO:0034204">
    <property type="term" value="P:lipid translocation"/>
    <property type="evidence" value="ECO:0007669"/>
    <property type="project" value="TreeGrafter"/>
</dbReference>
<dbReference type="InterPro" id="IPR004268">
    <property type="entry name" value="MurJ"/>
</dbReference>
<reference evidence="10 11" key="1">
    <citation type="journal article" date="2016" name="Nat. Commun.">
        <title>Thousands of microbial genomes shed light on interconnected biogeochemical processes in an aquifer system.</title>
        <authorList>
            <person name="Anantharaman K."/>
            <person name="Brown C.T."/>
            <person name="Hug L.A."/>
            <person name="Sharon I."/>
            <person name="Castelle C.J."/>
            <person name="Probst A.J."/>
            <person name="Thomas B.C."/>
            <person name="Singh A."/>
            <person name="Wilkins M.J."/>
            <person name="Karaoz U."/>
            <person name="Brodie E.L."/>
            <person name="Williams K.H."/>
            <person name="Hubbard S.S."/>
            <person name="Banfield J.F."/>
        </authorList>
    </citation>
    <scope>NUCLEOTIDE SEQUENCE [LARGE SCALE GENOMIC DNA]</scope>
</reference>
<evidence type="ECO:0000256" key="7">
    <source>
        <dbReference type="ARBA" id="ARBA00023136"/>
    </source>
</evidence>
<evidence type="ECO:0000256" key="9">
    <source>
        <dbReference type="PIRNR" id="PIRNR002869"/>
    </source>
</evidence>
<evidence type="ECO:0000256" key="5">
    <source>
        <dbReference type="ARBA" id="ARBA00022984"/>
    </source>
</evidence>
<keyword evidence="7 8" id="KW-0472">Membrane</keyword>
<feature type="transmembrane region" description="Helical" evidence="8">
    <location>
        <begin position="357"/>
        <end position="379"/>
    </location>
</feature>
<comment type="caution">
    <text evidence="8">Lacks conserved residue(s) required for the propagation of feature annotation.</text>
</comment>
<gene>
    <name evidence="8" type="primary">murJ</name>
    <name evidence="10" type="ORF">A2Z00_01000</name>
</gene>
<dbReference type="AlphaFoldDB" id="A0A1F5ZH43"/>
<evidence type="ECO:0000256" key="6">
    <source>
        <dbReference type="ARBA" id="ARBA00022989"/>
    </source>
</evidence>
<dbReference type="GO" id="GO:0015648">
    <property type="term" value="F:lipid-linked peptidoglycan transporter activity"/>
    <property type="evidence" value="ECO:0007669"/>
    <property type="project" value="UniProtKB-UniRule"/>
</dbReference>
<feature type="transmembrane region" description="Helical" evidence="8">
    <location>
        <begin position="322"/>
        <end position="345"/>
    </location>
</feature>
<evidence type="ECO:0000256" key="4">
    <source>
        <dbReference type="ARBA" id="ARBA00022960"/>
    </source>
</evidence>
<dbReference type="GO" id="GO:0071555">
    <property type="term" value="P:cell wall organization"/>
    <property type="evidence" value="ECO:0007669"/>
    <property type="project" value="UniProtKB-UniRule"/>
</dbReference>
<dbReference type="PIRSF" id="PIRSF002869">
    <property type="entry name" value="MviN"/>
    <property type="match status" value="1"/>
</dbReference>
<dbReference type="UniPathway" id="UPA00219"/>
<protein>
    <recommendedName>
        <fullName evidence="8">Probable lipid II flippase MurJ</fullName>
    </recommendedName>
</protein>
<feature type="transmembrane region" description="Helical" evidence="8">
    <location>
        <begin position="451"/>
        <end position="471"/>
    </location>
</feature>
<evidence type="ECO:0000256" key="1">
    <source>
        <dbReference type="ARBA" id="ARBA00004651"/>
    </source>
</evidence>
<feature type="transmembrane region" description="Helical" evidence="8">
    <location>
        <begin position="97"/>
        <end position="116"/>
    </location>
</feature>
<comment type="similarity">
    <text evidence="8 9">Belongs to the MurJ/MviN family.</text>
</comment>
<feature type="transmembrane region" description="Helical" evidence="8">
    <location>
        <begin position="391"/>
        <end position="411"/>
    </location>
</feature>
<dbReference type="PRINTS" id="PR01806">
    <property type="entry name" value="VIRFACTRMVIN"/>
</dbReference>
<keyword evidence="8 9" id="KW-0813">Transport</keyword>
<keyword evidence="2 8" id="KW-1003">Cell membrane</keyword>
<dbReference type="NCBIfam" id="TIGR01695">
    <property type="entry name" value="murJ_mviN"/>
    <property type="match status" value="1"/>
</dbReference>
<feature type="transmembrane region" description="Helical" evidence="8">
    <location>
        <begin position="49"/>
        <end position="76"/>
    </location>
</feature>
<feature type="transmembrane region" description="Helical" evidence="8">
    <location>
        <begin position="194"/>
        <end position="217"/>
    </location>
</feature>
<accession>A0A1F5ZH43</accession>
<keyword evidence="3 8" id="KW-0812">Transmembrane</keyword>
<proteinExistence type="inferred from homology"/>
<dbReference type="HAMAP" id="MF_02078">
    <property type="entry name" value="MurJ_MviN"/>
    <property type="match status" value="1"/>
</dbReference>
<feature type="transmembrane region" description="Helical" evidence="8">
    <location>
        <begin position="136"/>
        <end position="157"/>
    </location>
</feature>
<keyword evidence="4 8" id="KW-0133">Cell shape</keyword>
<dbReference type="GO" id="GO:0005886">
    <property type="term" value="C:plasma membrane"/>
    <property type="evidence" value="ECO:0007669"/>
    <property type="project" value="UniProtKB-SubCell"/>
</dbReference>
<evidence type="ECO:0000256" key="8">
    <source>
        <dbReference type="HAMAP-Rule" id="MF_02078"/>
    </source>
</evidence>
<evidence type="ECO:0000256" key="2">
    <source>
        <dbReference type="ARBA" id="ARBA00022475"/>
    </source>
</evidence>
<feature type="transmembrane region" description="Helical" evidence="8">
    <location>
        <begin position="417"/>
        <end position="439"/>
    </location>
</feature>
<sequence length="550" mass="60561">MKRVLDFMGRKQNSVGSAAFVLMCMVFASRVLGLVRDRLLSGRFVPDELGIYFAAFRLPNLIFELLVMGALTSAFIPVFTRYLTEGKQKEGWHMASIVINISIVILGVMSLPILIWTDEFSRFLAPGFTDSQIHQMATFSRFMVLFQVLPLLVGNFFTGILQSYNLFLMPALAPVVYNVGIIIGIVALSSSLGLYAPVVGVGIGAVLFMLIQLPVLLRIGYRHDFAFNYRNKGVQEVGKLIGPRTLGLAVSQIDSTVDLMMSSLLGARMVTIFNFAQNLQQLPVGLFGATVAQAALPTLSVASVKEDKDQFKKSIIRAIHQILFFVLPSSVFFIVLRIPIVRLVFGASRFDWQATYLTGMTLFMFSLSLFAQSTVHVLARGFYALYDTKTPVVVSIISIVVNSVASVFFIWVAHLPVWSLGLSTSIASILNALVLYVLLDRRIGRFPKGELFMPPIKMLIASAIAGLSIYIPLKLLDQLVFDTTRTFGLILLTGIAGGAGLTAYVFLAWVFGVGEVKSFIALIRRVRRPQAVILEPANEVINGGIEDKFS</sequence>
<dbReference type="Pfam" id="PF03023">
    <property type="entry name" value="MurJ"/>
    <property type="match status" value="1"/>
</dbReference>
<keyword evidence="6 8" id="KW-1133">Transmembrane helix</keyword>
<dbReference type="PANTHER" id="PTHR47019">
    <property type="entry name" value="LIPID II FLIPPASE MURJ"/>
    <property type="match status" value="1"/>
</dbReference>
<dbReference type="GO" id="GO:0008360">
    <property type="term" value="P:regulation of cell shape"/>
    <property type="evidence" value="ECO:0007669"/>
    <property type="project" value="UniProtKB-UniRule"/>
</dbReference>
<dbReference type="GO" id="GO:0009252">
    <property type="term" value="P:peptidoglycan biosynthetic process"/>
    <property type="evidence" value="ECO:0007669"/>
    <property type="project" value="UniProtKB-UniRule"/>
</dbReference>
<comment type="caution">
    <text evidence="10">The sequence shown here is derived from an EMBL/GenBank/DDBJ whole genome shotgun (WGS) entry which is preliminary data.</text>
</comment>
<comment type="subcellular location">
    <subcellularLocation>
        <location evidence="1 8">Cell membrane</location>
        <topology evidence="1 8">Multi-pass membrane protein</topology>
    </subcellularLocation>
</comment>
<keyword evidence="8 9" id="KW-0961">Cell wall biogenesis/degradation</keyword>
<dbReference type="Proteomes" id="UP000177268">
    <property type="component" value="Unassembled WGS sequence"/>
</dbReference>
<comment type="function">
    <text evidence="8 9">Involved in peptidoglycan biosynthesis. Transports lipid-linked peptidoglycan precursors from the inner to the outer leaflet of the cytoplasmic membrane.</text>
</comment>
<organism evidence="10 11">
    <name type="scientific">Candidatus Gottesmanbacteria bacterium RBG_13_45_10</name>
    <dbReference type="NCBI Taxonomy" id="1798370"/>
    <lineage>
        <taxon>Bacteria</taxon>
        <taxon>Candidatus Gottesmaniibacteriota</taxon>
    </lineage>
</organism>
<dbReference type="EMBL" id="MFIZ01000022">
    <property type="protein sequence ID" value="OGG11623.1"/>
    <property type="molecule type" value="Genomic_DNA"/>
</dbReference>
<evidence type="ECO:0000313" key="11">
    <source>
        <dbReference type="Proteomes" id="UP000177268"/>
    </source>
</evidence>
<keyword evidence="5 8" id="KW-0573">Peptidoglycan synthesis</keyword>
<name>A0A1F5ZH43_9BACT</name>
<dbReference type="STRING" id="1798370.A2Z00_01000"/>
<comment type="pathway">
    <text evidence="8">Cell wall biogenesis; peptidoglycan biosynthesis.</text>
</comment>
<feature type="transmembrane region" description="Helical" evidence="8">
    <location>
        <begin position="164"/>
        <end position="188"/>
    </location>
</feature>